<accession>A0ABD3AIZ5</accession>
<dbReference type="InterPro" id="IPR008972">
    <property type="entry name" value="Cupredoxin"/>
</dbReference>
<comment type="caution">
    <text evidence="2">The sequence shown here is derived from an EMBL/GenBank/DDBJ whole genome shotgun (WGS) entry which is preliminary data.</text>
</comment>
<evidence type="ECO:0000313" key="3">
    <source>
        <dbReference type="Proteomes" id="UP001630127"/>
    </source>
</evidence>
<evidence type="ECO:0000259" key="1">
    <source>
        <dbReference type="PROSITE" id="PS51485"/>
    </source>
</evidence>
<dbReference type="PANTHER" id="PTHR33021:SF424">
    <property type="entry name" value="BASIC BLUE PROTEIN"/>
    <property type="match status" value="1"/>
</dbReference>
<dbReference type="EMBL" id="JBJUIK010000004">
    <property type="protein sequence ID" value="KAL3531124.1"/>
    <property type="molecule type" value="Genomic_DNA"/>
</dbReference>
<proteinExistence type="predicted"/>
<dbReference type="InterPro" id="IPR039391">
    <property type="entry name" value="Phytocyanin-like"/>
</dbReference>
<keyword evidence="3" id="KW-1185">Reference proteome</keyword>
<feature type="domain" description="Phytocyanin" evidence="1">
    <location>
        <begin position="23"/>
        <end position="119"/>
    </location>
</feature>
<dbReference type="PANTHER" id="PTHR33021">
    <property type="entry name" value="BLUE COPPER PROTEIN"/>
    <property type="match status" value="1"/>
</dbReference>
<reference evidence="2 3" key="1">
    <citation type="submission" date="2024-11" db="EMBL/GenBank/DDBJ databases">
        <title>A near-complete genome assembly of Cinchona calisaya.</title>
        <authorList>
            <person name="Lian D.C."/>
            <person name="Zhao X.W."/>
            <person name="Wei L."/>
        </authorList>
    </citation>
    <scope>NUCLEOTIDE SEQUENCE [LARGE SCALE GENOMIC DNA]</scope>
    <source>
        <tissue evidence="2">Nenye</tissue>
    </source>
</reference>
<dbReference type="Gene3D" id="2.60.40.420">
    <property type="entry name" value="Cupredoxins - blue copper proteins"/>
    <property type="match status" value="1"/>
</dbReference>
<evidence type="ECO:0000313" key="2">
    <source>
        <dbReference type="EMBL" id="KAL3531124.1"/>
    </source>
</evidence>
<dbReference type="Pfam" id="PF02298">
    <property type="entry name" value="Cu_bind_like"/>
    <property type="match status" value="1"/>
</dbReference>
<organism evidence="2 3">
    <name type="scientific">Cinchona calisaya</name>
    <dbReference type="NCBI Taxonomy" id="153742"/>
    <lineage>
        <taxon>Eukaryota</taxon>
        <taxon>Viridiplantae</taxon>
        <taxon>Streptophyta</taxon>
        <taxon>Embryophyta</taxon>
        <taxon>Tracheophyta</taxon>
        <taxon>Spermatophyta</taxon>
        <taxon>Magnoliopsida</taxon>
        <taxon>eudicotyledons</taxon>
        <taxon>Gunneridae</taxon>
        <taxon>Pentapetalae</taxon>
        <taxon>asterids</taxon>
        <taxon>lamiids</taxon>
        <taxon>Gentianales</taxon>
        <taxon>Rubiaceae</taxon>
        <taxon>Cinchonoideae</taxon>
        <taxon>Cinchoneae</taxon>
        <taxon>Cinchona</taxon>
    </lineage>
</organism>
<dbReference type="SUPFAM" id="SSF49503">
    <property type="entry name" value="Cupredoxins"/>
    <property type="match status" value="1"/>
</dbReference>
<sequence>MAEYIMFPVILSDKYYPLATQATSYTVVDPSGWNVNVGNWTSGKIFKAGDILIFNCDSSLHNVLAVDLNGDKGCNASAKARTCSSGKDQIKFSREGNYFICTFPGHCESGLEDSILCLLETYPSSSPNIYSISQL</sequence>
<dbReference type="InterPro" id="IPR003245">
    <property type="entry name" value="Phytocyanin_dom"/>
</dbReference>
<dbReference type="PROSITE" id="PS51485">
    <property type="entry name" value="PHYTOCYANIN"/>
    <property type="match status" value="1"/>
</dbReference>
<dbReference type="Proteomes" id="UP001630127">
    <property type="component" value="Unassembled WGS sequence"/>
</dbReference>
<gene>
    <name evidence="2" type="ORF">ACH5RR_010446</name>
</gene>
<name>A0ABD3AIZ5_9GENT</name>
<dbReference type="AlphaFoldDB" id="A0ABD3AIZ5"/>
<protein>
    <recommendedName>
        <fullName evidence="1">Phytocyanin domain-containing protein</fullName>
    </recommendedName>
</protein>